<dbReference type="Proteomes" id="UP000026714">
    <property type="component" value="Unassembled WGS sequence"/>
</dbReference>
<dbReference type="Gene3D" id="1.20.1290.10">
    <property type="entry name" value="AhpD-like"/>
    <property type="match status" value="1"/>
</dbReference>
<dbReference type="InterPro" id="IPR004675">
    <property type="entry name" value="AhpD_core"/>
</dbReference>
<dbReference type="EMBL" id="AZRA01000060">
    <property type="protein sequence ID" value="KDB52053.1"/>
    <property type="molecule type" value="Genomic_DNA"/>
</dbReference>
<dbReference type="PANTHER" id="PTHR33930:SF2">
    <property type="entry name" value="BLR3452 PROTEIN"/>
    <property type="match status" value="1"/>
</dbReference>
<gene>
    <name evidence="2" type="ORF">X805_23270</name>
</gene>
<organism evidence="2 3">
    <name type="scientific">Sphaerotilus natans subsp. natans DSM 6575</name>
    <dbReference type="NCBI Taxonomy" id="1286631"/>
    <lineage>
        <taxon>Bacteria</taxon>
        <taxon>Pseudomonadati</taxon>
        <taxon>Pseudomonadota</taxon>
        <taxon>Betaproteobacteria</taxon>
        <taxon>Burkholderiales</taxon>
        <taxon>Sphaerotilaceae</taxon>
        <taxon>Sphaerotilus</taxon>
    </lineage>
</organism>
<evidence type="ECO:0000259" key="1">
    <source>
        <dbReference type="Pfam" id="PF02627"/>
    </source>
</evidence>
<feature type="domain" description="Carboxymuconolactone decarboxylase-like" evidence="1">
    <location>
        <begin position="56"/>
        <end position="136"/>
    </location>
</feature>
<evidence type="ECO:0000313" key="3">
    <source>
        <dbReference type="Proteomes" id="UP000026714"/>
    </source>
</evidence>
<dbReference type="eggNOG" id="COG0599">
    <property type="taxonomic scope" value="Bacteria"/>
</dbReference>
<keyword evidence="2" id="KW-0575">Peroxidase</keyword>
<dbReference type="SUPFAM" id="SSF69118">
    <property type="entry name" value="AhpD-like"/>
    <property type="match status" value="1"/>
</dbReference>
<keyword evidence="3" id="KW-1185">Reference proteome</keyword>
<protein>
    <submittedName>
        <fullName evidence="2">Alkylhydroperoxidase like protein</fullName>
    </submittedName>
</protein>
<dbReference type="AlphaFoldDB" id="A0A059KLU6"/>
<reference evidence="2 3" key="1">
    <citation type="journal article" date="2014" name="FEMS Microbiol. Ecol.">
        <title>Sphaerotilus natans encrusted with nanoball-shaped Fe(III) oxide minerals formed by nitrate-reducing mixotrophic Fe(II) oxidation.</title>
        <authorList>
            <person name="Park S."/>
            <person name="Kim D.H."/>
            <person name="Lee J.H."/>
            <person name="Hur H.G."/>
        </authorList>
    </citation>
    <scope>NUCLEOTIDE SEQUENCE [LARGE SCALE GENOMIC DNA]</scope>
    <source>
        <strain evidence="2 3">DSM 6575</strain>
    </source>
</reference>
<evidence type="ECO:0000313" key="2">
    <source>
        <dbReference type="EMBL" id="KDB52053.1"/>
    </source>
</evidence>
<dbReference type="PATRIC" id="fig|1286631.3.peg.2291"/>
<name>A0A059KLU6_9BURK</name>
<dbReference type="InterPro" id="IPR003779">
    <property type="entry name" value="CMD-like"/>
</dbReference>
<accession>A0A059KLU6</accession>
<dbReference type="GO" id="GO:0051920">
    <property type="term" value="F:peroxiredoxin activity"/>
    <property type="evidence" value="ECO:0007669"/>
    <property type="project" value="InterPro"/>
</dbReference>
<dbReference type="InterPro" id="IPR029032">
    <property type="entry name" value="AhpD-like"/>
</dbReference>
<comment type="caution">
    <text evidence="2">The sequence shown here is derived from an EMBL/GenBank/DDBJ whole genome shotgun (WGS) entry which is preliminary data.</text>
</comment>
<proteinExistence type="predicted"/>
<keyword evidence="2" id="KW-0560">Oxidoreductase</keyword>
<sequence>MTIIKADHVARHTMAGINHSGPALPALPAMSEIHYPDLTRDISRELASLRQTQKGTMQGFGAMAAASMADGALSEKHKELIATAIAVSQRCAGCIGFHVKALVRLGTTRAEFEEMLGVAVYMGGGPALMYCAEALQAWTQFAPAPVSAPAA</sequence>
<dbReference type="NCBIfam" id="TIGR00778">
    <property type="entry name" value="ahpD_dom"/>
    <property type="match status" value="1"/>
</dbReference>
<dbReference type="Pfam" id="PF02627">
    <property type="entry name" value="CMD"/>
    <property type="match status" value="1"/>
</dbReference>
<dbReference type="STRING" id="34103.SAMN05421778_10736"/>
<dbReference type="PANTHER" id="PTHR33930">
    <property type="entry name" value="ALKYL HYDROPEROXIDE REDUCTASE AHPD"/>
    <property type="match status" value="1"/>
</dbReference>